<dbReference type="GO" id="GO:0046872">
    <property type="term" value="F:metal ion binding"/>
    <property type="evidence" value="ECO:0007669"/>
    <property type="project" value="UniProtKB-KW"/>
</dbReference>
<dbReference type="Pfam" id="PF04968">
    <property type="entry name" value="CHORD"/>
    <property type="match status" value="1"/>
</dbReference>
<keyword evidence="6" id="KW-1185">Reference proteome</keyword>
<protein>
    <recommendedName>
        <fullName evidence="4">CHORD domain-containing protein</fullName>
    </recommendedName>
</protein>
<dbReference type="PROSITE" id="PS51401">
    <property type="entry name" value="CHORD"/>
    <property type="match status" value="1"/>
</dbReference>
<evidence type="ECO:0000256" key="3">
    <source>
        <dbReference type="ARBA" id="ARBA00022833"/>
    </source>
</evidence>
<evidence type="ECO:0000259" key="4">
    <source>
        <dbReference type="PROSITE" id="PS51401"/>
    </source>
</evidence>
<evidence type="ECO:0000313" key="5">
    <source>
        <dbReference type="EMBL" id="EJK48810.1"/>
    </source>
</evidence>
<feature type="domain" description="CHORD" evidence="4">
    <location>
        <begin position="129"/>
        <end position="188"/>
    </location>
</feature>
<gene>
    <name evidence="5" type="ORF">THAOC_32361</name>
</gene>
<dbReference type="Gene3D" id="4.10.1130.20">
    <property type="match status" value="1"/>
</dbReference>
<evidence type="ECO:0000313" key="6">
    <source>
        <dbReference type="Proteomes" id="UP000266841"/>
    </source>
</evidence>
<evidence type="ECO:0000256" key="1">
    <source>
        <dbReference type="ARBA" id="ARBA00022723"/>
    </source>
</evidence>
<name>K0R7D4_THAOC</name>
<dbReference type="PANTHER" id="PTHR46983:SF3">
    <property type="entry name" value="CHPADIPLOID STATE MAINTENANCE PROTEIN CHPA"/>
    <property type="match status" value="1"/>
</dbReference>
<dbReference type="InterPro" id="IPR039790">
    <property type="entry name" value="CHRD1"/>
</dbReference>
<accession>K0R7D4</accession>
<proteinExistence type="predicted"/>
<organism evidence="5 6">
    <name type="scientific">Thalassiosira oceanica</name>
    <name type="common">Marine diatom</name>
    <dbReference type="NCBI Taxonomy" id="159749"/>
    <lineage>
        <taxon>Eukaryota</taxon>
        <taxon>Sar</taxon>
        <taxon>Stramenopiles</taxon>
        <taxon>Ochrophyta</taxon>
        <taxon>Bacillariophyta</taxon>
        <taxon>Coscinodiscophyceae</taxon>
        <taxon>Thalassiosirophycidae</taxon>
        <taxon>Thalassiosirales</taxon>
        <taxon>Thalassiosiraceae</taxon>
        <taxon>Thalassiosira</taxon>
    </lineage>
</organism>
<dbReference type="eggNOG" id="ENOG502SJF4">
    <property type="taxonomic scope" value="Eukaryota"/>
</dbReference>
<dbReference type="InterPro" id="IPR007051">
    <property type="entry name" value="CHORD_dom"/>
</dbReference>
<comment type="caution">
    <text evidence="5">The sequence shown here is derived from an EMBL/GenBank/DDBJ whole genome shotgun (WGS) entry which is preliminary data.</text>
</comment>
<dbReference type="OrthoDB" id="10261079at2759"/>
<evidence type="ECO:0000256" key="2">
    <source>
        <dbReference type="ARBA" id="ARBA00022737"/>
    </source>
</evidence>
<reference evidence="5 6" key="1">
    <citation type="journal article" date="2012" name="Genome Biol.">
        <title>Genome and low-iron response of an oceanic diatom adapted to chronic iron limitation.</title>
        <authorList>
            <person name="Lommer M."/>
            <person name="Specht M."/>
            <person name="Roy A.S."/>
            <person name="Kraemer L."/>
            <person name="Andreson R."/>
            <person name="Gutowska M.A."/>
            <person name="Wolf J."/>
            <person name="Bergner S.V."/>
            <person name="Schilhabel M.B."/>
            <person name="Klostermeier U.C."/>
            <person name="Beiko R.G."/>
            <person name="Rosenstiel P."/>
            <person name="Hippler M."/>
            <person name="Laroche J."/>
        </authorList>
    </citation>
    <scope>NUCLEOTIDE SEQUENCE [LARGE SCALE GENOMIC DNA]</scope>
    <source>
        <strain evidence="5 6">CCMP1005</strain>
    </source>
</reference>
<sequence length="306" mass="33723">MKVFLKYEDNEDEATHKTLKITLPKSWKSGPTSRLLDQFVESYNGGKEGHANTLDSGSLHLSTRLSEDNGEGGAVMREIPSDGVVLSLIPDREDVYICHGPSRTSAEIEAERLAEMEKKKLESAYMSKCVRFGCNQKFRKGGPYPRCKYHSGPPVFHETAKFWSCCPNKKAYDWEGFQLLPTCQTADHCTDVRDEGTNQKEFLGGCDLREQMSGPKLKSIDDFNATRAAGGSEGAPVLERLRGVFEELGVENELFDQVLDGIKEGVATKIGCDAANPAVIDESVKVLGGKLKGAMKAIAVERLRIN</sequence>
<keyword evidence="1" id="KW-0479">Metal-binding</keyword>
<dbReference type="AlphaFoldDB" id="K0R7D4"/>
<dbReference type="OMA" id="HETAKFW"/>
<dbReference type="EMBL" id="AGNL01045390">
    <property type="protein sequence ID" value="EJK48810.1"/>
    <property type="molecule type" value="Genomic_DNA"/>
</dbReference>
<dbReference type="PANTHER" id="PTHR46983">
    <property type="entry name" value="CYSTEINE AND HISTIDINE-RICH DOMAIN-CONTAINING PROTEIN 1"/>
    <property type="match status" value="1"/>
</dbReference>
<keyword evidence="3" id="KW-0862">Zinc</keyword>
<keyword evidence="2" id="KW-0677">Repeat</keyword>
<dbReference type="Proteomes" id="UP000266841">
    <property type="component" value="Unassembled WGS sequence"/>
</dbReference>